<feature type="domain" description="BPL/LPL catalytic" evidence="2">
    <location>
        <begin position="1"/>
        <end position="178"/>
    </location>
</feature>
<dbReference type="AlphaFoldDB" id="A0A644UQB4"/>
<dbReference type="PANTHER" id="PTHR12835:SF5">
    <property type="entry name" value="BIOTIN--PROTEIN LIGASE"/>
    <property type="match status" value="1"/>
</dbReference>
<dbReference type="GO" id="GO:0004077">
    <property type="term" value="F:biotin--[biotin carboxyl-carrier protein] ligase activity"/>
    <property type="evidence" value="ECO:0007669"/>
    <property type="project" value="UniProtKB-EC"/>
</dbReference>
<dbReference type="NCBIfam" id="TIGR00121">
    <property type="entry name" value="birA_ligase"/>
    <property type="match status" value="1"/>
</dbReference>
<accession>A0A644UQB4</accession>
<sequence length="244" mass="28750">MIHYNIHWFESLHSTQDYLKNSFDDSLPKWTVFVAKEQIKGKGQGQNVWESEKDKNLTFSILLYPNFLQARDQFLITQILSLGIYDFLSHYLSNVFIKWPNDIYVGKNKICGILVQNQIIGMEYSTAFCGIGLNVNQTEFSFAPNPTSLKLELDRSFDLDILLEEVLDCIRIRYEQLENNLIADYKKEYMEKLLFYKVWSKYLYCDNEIMEAKIKDVDNFGRLILENRGGKEIIADLKQLKFLF</sequence>
<dbReference type="EMBL" id="VSSQ01000145">
    <property type="protein sequence ID" value="MPL81111.1"/>
    <property type="molecule type" value="Genomic_DNA"/>
</dbReference>
<name>A0A644UQB4_9ZZZZ</name>
<dbReference type="CDD" id="cd16442">
    <property type="entry name" value="BPL"/>
    <property type="match status" value="1"/>
</dbReference>
<dbReference type="Gene3D" id="3.30.930.10">
    <property type="entry name" value="Bira Bifunctional Protein, Domain 2"/>
    <property type="match status" value="1"/>
</dbReference>
<reference evidence="3" key="1">
    <citation type="submission" date="2019-08" db="EMBL/GenBank/DDBJ databases">
        <authorList>
            <person name="Kucharzyk K."/>
            <person name="Murdoch R.W."/>
            <person name="Higgins S."/>
            <person name="Loffler F."/>
        </authorList>
    </citation>
    <scope>NUCLEOTIDE SEQUENCE</scope>
</reference>
<dbReference type="PANTHER" id="PTHR12835">
    <property type="entry name" value="BIOTIN PROTEIN LIGASE"/>
    <property type="match status" value="1"/>
</dbReference>
<evidence type="ECO:0000256" key="1">
    <source>
        <dbReference type="ARBA" id="ARBA00022598"/>
    </source>
</evidence>
<proteinExistence type="predicted"/>
<dbReference type="EC" id="6.3.4.15" evidence="3"/>
<keyword evidence="1 3" id="KW-0436">Ligase</keyword>
<dbReference type="SUPFAM" id="SSF55681">
    <property type="entry name" value="Class II aaRS and biotin synthetases"/>
    <property type="match status" value="1"/>
</dbReference>
<dbReference type="InterPro" id="IPR004143">
    <property type="entry name" value="BPL_LPL_catalytic"/>
</dbReference>
<dbReference type="InterPro" id="IPR045864">
    <property type="entry name" value="aa-tRNA-synth_II/BPL/LPL"/>
</dbReference>
<dbReference type="InterPro" id="IPR004408">
    <property type="entry name" value="Biotin_CoA_COase_ligase"/>
</dbReference>
<dbReference type="Pfam" id="PF03099">
    <property type="entry name" value="BPL_LplA_LipB"/>
    <property type="match status" value="1"/>
</dbReference>
<organism evidence="3">
    <name type="scientific">bioreactor metagenome</name>
    <dbReference type="NCBI Taxonomy" id="1076179"/>
    <lineage>
        <taxon>unclassified sequences</taxon>
        <taxon>metagenomes</taxon>
        <taxon>ecological metagenomes</taxon>
    </lineage>
</organism>
<evidence type="ECO:0000259" key="2">
    <source>
        <dbReference type="PROSITE" id="PS51733"/>
    </source>
</evidence>
<dbReference type="GO" id="GO:0005737">
    <property type="term" value="C:cytoplasm"/>
    <property type="evidence" value="ECO:0007669"/>
    <property type="project" value="TreeGrafter"/>
</dbReference>
<evidence type="ECO:0000313" key="3">
    <source>
        <dbReference type="EMBL" id="MPL81111.1"/>
    </source>
</evidence>
<comment type="caution">
    <text evidence="3">The sequence shown here is derived from an EMBL/GenBank/DDBJ whole genome shotgun (WGS) entry which is preliminary data.</text>
</comment>
<dbReference type="PROSITE" id="PS51733">
    <property type="entry name" value="BPL_LPL_CATALYTIC"/>
    <property type="match status" value="1"/>
</dbReference>
<gene>
    <name evidence="3" type="primary">birA_12</name>
    <name evidence="3" type="ORF">SDC9_27020</name>
</gene>
<protein>
    <submittedName>
        <fullName evidence="3">Bifunctional ligase/repressor BirA</fullName>
        <ecNumber evidence="3">6.3.4.15</ecNumber>
    </submittedName>
</protein>